<dbReference type="EMBL" id="BQNB010016463">
    <property type="protein sequence ID" value="GJT52097.1"/>
    <property type="molecule type" value="Genomic_DNA"/>
</dbReference>
<feature type="compositionally biased region" description="Polar residues" evidence="1">
    <location>
        <begin position="79"/>
        <end position="102"/>
    </location>
</feature>
<name>A0ABQ5EMI4_9ASTR</name>
<reference evidence="2" key="2">
    <citation type="submission" date="2022-01" db="EMBL/GenBank/DDBJ databases">
        <authorList>
            <person name="Yamashiro T."/>
            <person name="Shiraishi A."/>
            <person name="Satake H."/>
            <person name="Nakayama K."/>
        </authorList>
    </citation>
    <scope>NUCLEOTIDE SEQUENCE</scope>
</reference>
<organism evidence="2 3">
    <name type="scientific">Tanacetum coccineum</name>
    <dbReference type="NCBI Taxonomy" id="301880"/>
    <lineage>
        <taxon>Eukaryota</taxon>
        <taxon>Viridiplantae</taxon>
        <taxon>Streptophyta</taxon>
        <taxon>Embryophyta</taxon>
        <taxon>Tracheophyta</taxon>
        <taxon>Spermatophyta</taxon>
        <taxon>Magnoliopsida</taxon>
        <taxon>eudicotyledons</taxon>
        <taxon>Gunneridae</taxon>
        <taxon>Pentapetalae</taxon>
        <taxon>asterids</taxon>
        <taxon>campanulids</taxon>
        <taxon>Asterales</taxon>
        <taxon>Asteraceae</taxon>
        <taxon>Asteroideae</taxon>
        <taxon>Anthemideae</taxon>
        <taxon>Anthemidinae</taxon>
        <taxon>Tanacetum</taxon>
    </lineage>
</organism>
<feature type="compositionally biased region" description="Basic and acidic residues" evidence="1">
    <location>
        <begin position="348"/>
        <end position="358"/>
    </location>
</feature>
<feature type="region of interest" description="Disordered" evidence="1">
    <location>
        <begin position="339"/>
        <end position="358"/>
    </location>
</feature>
<feature type="region of interest" description="Disordered" evidence="1">
    <location>
        <begin position="79"/>
        <end position="103"/>
    </location>
</feature>
<proteinExistence type="predicted"/>
<reference evidence="2" key="1">
    <citation type="journal article" date="2022" name="Int. J. Mol. Sci.">
        <title>Draft Genome of Tanacetum Coccineum: Genomic Comparison of Closely Related Tanacetum-Family Plants.</title>
        <authorList>
            <person name="Yamashiro T."/>
            <person name="Shiraishi A."/>
            <person name="Nakayama K."/>
            <person name="Satake H."/>
        </authorList>
    </citation>
    <scope>NUCLEOTIDE SEQUENCE</scope>
</reference>
<accession>A0ABQ5EMI4</accession>
<protein>
    <submittedName>
        <fullName evidence="2">Uncharacterized protein</fullName>
    </submittedName>
</protein>
<sequence length="358" mass="39821">MMNYRPYQPPNTTNLVSKLGVDVNLPPTSDSKRRLMSQIYQLMTKRISQVGKRVLVFLDELEPYLLKTLEDGPFVPMSSLSTSENPLPKRQNQWSNAESRLANQDKRLKNTRDTKIAALRLKFNAFKSLEGEKVNGTFTRLKCLLNDLENNGVITSYSKSECDSQEPLPPLPKLIGAAPSGTSESLISLSDLTLNMADLTLDTPDPKKTRPSVKVSPAYVIKKKTIRSPVGPKPCSDKKADSSIKKLLLTLMEEIKGLKRQIEIPLGTPPPSSQPSSSKASKQKTWFGPCKHCGFRNNLSDDFYLIPKCSTCGSTDHLTKEHLEHAIVQKTLSKLKAQLPLKPSPKKGSHDSKAFHKV</sequence>
<keyword evidence="3" id="KW-1185">Reference proteome</keyword>
<evidence type="ECO:0000313" key="3">
    <source>
        <dbReference type="Proteomes" id="UP001151760"/>
    </source>
</evidence>
<evidence type="ECO:0000256" key="1">
    <source>
        <dbReference type="SAM" id="MobiDB-lite"/>
    </source>
</evidence>
<gene>
    <name evidence="2" type="ORF">Tco_0978254</name>
</gene>
<comment type="caution">
    <text evidence="2">The sequence shown here is derived from an EMBL/GenBank/DDBJ whole genome shotgun (WGS) entry which is preliminary data.</text>
</comment>
<evidence type="ECO:0000313" key="2">
    <source>
        <dbReference type="EMBL" id="GJT52097.1"/>
    </source>
</evidence>
<dbReference type="Proteomes" id="UP001151760">
    <property type="component" value="Unassembled WGS sequence"/>
</dbReference>